<sequence>MPEPLPIRLSTRGGTNQAIAFDAKYHNEALHIYRADEQIVLHSYSATEIYQILQSLEKQFGQKYFPLANNVEHLGRGNEKPGLGMTILQVGINASITHAQGSSYLGPCLERLGYCEWNGEPHGIQWRLIQQNISDRQLLQDLADQF</sequence>
<dbReference type="AlphaFoldDB" id="A0A543Q3Q6"/>
<evidence type="ECO:0000313" key="1">
    <source>
        <dbReference type="EMBL" id="TQN50944.1"/>
    </source>
</evidence>
<dbReference type="RefSeq" id="WP_142086836.1">
    <property type="nucleotide sequence ID" value="NZ_SZUV01000001.1"/>
</dbReference>
<proteinExistence type="predicted"/>
<name>A0A543Q3Q6_ACITH</name>
<accession>A0A543Q3Q6</accession>
<comment type="caution">
    <text evidence="1">The sequence shown here is derived from an EMBL/GenBank/DDBJ whole genome shotgun (WGS) entry which is preliminary data.</text>
</comment>
<protein>
    <submittedName>
        <fullName evidence="1">Uncharacterized protein</fullName>
    </submittedName>
</protein>
<dbReference type="EMBL" id="SZUV01000001">
    <property type="protein sequence ID" value="TQN50944.1"/>
    <property type="molecule type" value="Genomic_DNA"/>
</dbReference>
<evidence type="ECO:0000313" key="2">
    <source>
        <dbReference type="Proteomes" id="UP000315403"/>
    </source>
</evidence>
<reference evidence="1 2" key="1">
    <citation type="submission" date="2019-03" db="EMBL/GenBank/DDBJ databases">
        <title>New insights into Acidothiobacillus thiooxidans sulfur metabolism through coupled gene expression, solution geochemistry, microscopy and spectroscopy analyses.</title>
        <authorList>
            <person name="Camacho D."/>
            <person name="Frazao R."/>
            <person name="Fouillen A."/>
            <person name="Nanci A."/>
            <person name="Lang B.F."/>
            <person name="Apte S.C."/>
            <person name="Baron C."/>
            <person name="Warren L.A."/>
        </authorList>
    </citation>
    <scope>NUCLEOTIDE SEQUENCE [LARGE SCALE GENOMIC DNA]</scope>
    <source>
        <strain evidence="1 2">ATCC 19377</strain>
    </source>
</reference>
<dbReference type="Proteomes" id="UP000315403">
    <property type="component" value="Unassembled WGS sequence"/>
</dbReference>
<gene>
    <name evidence="1" type="ORF">DLNHIDIE_00805</name>
</gene>
<organism evidence="1 2">
    <name type="scientific">Acidithiobacillus thiooxidans ATCC 19377</name>
    <dbReference type="NCBI Taxonomy" id="637390"/>
    <lineage>
        <taxon>Bacteria</taxon>
        <taxon>Pseudomonadati</taxon>
        <taxon>Pseudomonadota</taxon>
        <taxon>Acidithiobacillia</taxon>
        <taxon>Acidithiobacillales</taxon>
        <taxon>Acidithiobacillaceae</taxon>
        <taxon>Acidithiobacillus</taxon>
    </lineage>
</organism>